<dbReference type="Proteomes" id="UP000253987">
    <property type="component" value="Unassembled WGS sequence"/>
</dbReference>
<name>A0A2V3ZM36_9GAMM</name>
<dbReference type="PROSITE" id="PS51007">
    <property type="entry name" value="CYTC"/>
    <property type="match status" value="1"/>
</dbReference>
<dbReference type="AlphaFoldDB" id="A0A2V3ZM36"/>
<feature type="domain" description="Cytochrome c" evidence="6">
    <location>
        <begin position="38"/>
        <end position="140"/>
    </location>
</feature>
<keyword evidence="1 4" id="KW-0349">Heme</keyword>
<comment type="caution">
    <text evidence="7">The sequence shown here is derived from an EMBL/GenBank/DDBJ whole genome shotgun (WGS) entry which is preliminary data.</text>
</comment>
<evidence type="ECO:0000256" key="2">
    <source>
        <dbReference type="ARBA" id="ARBA00022723"/>
    </source>
</evidence>
<dbReference type="InterPro" id="IPR009056">
    <property type="entry name" value="Cyt_c-like_dom"/>
</dbReference>
<dbReference type="EMBL" id="QFWX01000003">
    <property type="protein sequence ID" value="PXX91829.1"/>
    <property type="molecule type" value="Genomic_DNA"/>
</dbReference>
<sequence>MISPVAINFRSAFHAILLGTVLSAIAPASAIGSEASNDSIKRGEYLARVAGCNDCHTAGYPETAGNVPRDQWLTGVNVGFQGPWGTTYPANLRLYFADLDQEQWLARARSPMMPPMPWFALRDMNDEDLLALYHFIRSLGPTGEPVPVAVAPNQPVSTPYIEFFPKNLPLQAATP</sequence>
<protein>
    <submittedName>
        <fullName evidence="7">Cytochrome C</fullName>
    </submittedName>
</protein>
<reference evidence="7 8" key="2">
    <citation type="submission" date="2018-06" db="EMBL/GenBank/DDBJ databases">
        <title>Marinobactersediminissp. nov, a moderately halophilic bacterium isolated from marine solar saltern.</title>
        <authorList>
            <person name="Zhang Y."/>
        </authorList>
    </citation>
    <scope>NUCLEOTIDE SEQUENCE [LARGE SCALE GENOMIC DNA]</scope>
    <source>
        <strain evidence="7 8">F01</strain>
    </source>
</reference>
<accession>A0A2V3ZM36</accession>
<keyword evidence="5" id="KW-0732">Signal</keyword>
<dbReference type="SUPFAM" id="SSF46626">
    <property type="entry name" value="Cytochrome c"/>
    <property type="match status" value="1"/>
</dbReference>
<dbReference type="RefSeq" id="WP_114612710.1">
    <property type="nucleotide sequence ID" value="NZ_QFWX01000003.1"/>
</dbReference>
<dbReference type="Pfam" id="PF00034">
    <property type="entry name" value="Cytochrom_C"/>
    <property type="match status" value="1"/>
</dbReference>
<keyword evidence="2 4" id="KW-0479">Metal-binding</keyword>
<feature type="signal peptide" evidence="5">
    <location>
        <begin position="1"/>
        <end position="30"/>
    </location>
</feature>
<evidence type="ECO:0000256" key="5">
    <source>
        <dbReference type="SAM" id="SignalP"/>
    </source>
</evidence>
<dbReference type="Gene3D" id="1.10.760.10">
    <property type="entry name" value="Cytochrome c-like domain"/>
    <property type="match status" value="1"/>
</dbReference>
<reference evidence="8" key="1">
    <citation type="submission" date="2018-05" db="EMBL/GenBank/DDBJ databases">
        <authorList>
            <person name="Lu D."/>
        </authorList>
    </citation>
    <scope>NUCLEOTIDE SEQUENCE [LARGE SCALE GENOMIC DNA]</scope>
    <source>
        <strain evidence="8">F01</strain>
    </source>
</reference>
<evidence type="ECO:0000259" key="6">
    <source>
        <dbReference type="PROSITE" id="PS51007"/>
    </source>
</evidence>
<evidence type="ECO:0000256" key="1">
    <source>
        <dbReference type="ARBA" id="ARBA00022617"/>
    </source>
</evidence>
<dbReference type="InterPro" id="IPR036909">
    <property type="entry name" value="Cyt_c-like_dom_sf"/>
</dbReference>
<dbReference type="GO" id="GO:0046872">
    <property type="term" value="F:metal ion binding"/>
    <property type="evidence" value="ECO:0007669"/>
    <property type="project" value="UniProtKB-KW"/>
</dbReference>
<feature type="chain" id="PRO_5015907841" evidence="5">
    <location>
        <begin position="31"/>
        <end position="175"/>
    </location>
</feature>
<dbReference type="GO" id="GO:0020037">
    <property type="term" value="F:heme binding"/>
    <property type="evidence" value="ECO:0007669"/>
    <property type="project" value="InterPro"/>
</dbReference>
<evidence type="ECO:0000256" key="3">
    <source>
        <dbReference type="ARBA" id="ARBA00023004"/>
    </source>
</evidence>
<evidence type="ECO:0000313" key="8">
    <source>
        <dbReference type="Proteomes" id="UP000253987"/>
    </source>
</evidence>
<gene>
    <name evidence="7" type="ORF">DIT71_08215</name>
</gene>
<keyword evidence="8" id="KW-1185">Reference proteome</keyword>
<keyword evidence="3 4" id="KW-0408">Iron</keyword>
<proteinExistence type="predicted"/>
<evidence type="ECO:0000256" key="4">
    <source>
        <dbReference type="PROSITE-ProRule" id="PRU00433"/>
    </source>
</evidence>
<dbReference type="GO" id="GO:0009055">
    <property type="term" value="F:electron transfer activity"/>
    <property type="evidence" value="ECO:0007669"/>
    <property type="project" value="InterPro"/>
</dbReference>
<evidence type="ECO:0000313" key="7">
    <source>
        <dbReference type="EMBL" id="PXX91829.1"/>
    </source>
</evidence>
<dbReference type="OrthoDB" id="9811281at2"/>
<organism evidence="7 8">
    <name type="scientific">Marinobacter vulgaris</name>
    <dbReference type="NCBI Taxonomy" id="1928331"/>
    <lineage>
        <taxon>Bacteria</taxon>
        <taxon>Pseudomonadati</taxon>
        <taxon>Pseudomonadota</taxon>
        <taxon>Gammaproteobacteria</taxon>
        <taxon>Pseudomonadales</taxon>
        <taxon>Marinobacteraceae</taxon>
        <taxon>Marinobacter</taxon>
    </lineage>
</organism>